<dbReference type="Proteomes" id="UP001446032">
    <property type="component" value="Unassembled WGS sequence"/>
</dbReference>
<organism evidence="6 7">
    <name type="scientific">Blautia intestinihominis</name>
    <dbReference type="NCBI Taxonomy" id="3133152"/>
    <lineage>
        <taxon>Bacteria</taxon>
        <taxon>Bacillati</taxon>
        <taxon>Bacillota</taxon>
        <taxon>Clostridia</taxon>
        <taxon>Lachnospirales</taxon>
        <taxon>Lachnospiraceae</taxon>
        <taxon>Blautia</taxon>
    </lineage>
</organism>
<feature type="chain" id="PRO_5045573767" evidence="4">
    <location>
        <begin position="26"/>
        <end position="334"/>
    </location>
</feature>
<comment type="subcellular location">
    <subcellularLocation>
        <location evidence="1">Cell envelope</location>
    </subcellularLocation>
</comment>
<comment type="caution">
    <text evidence="6">The sequence shown here is derived from an EMBL/GenBank/DDBJ whole genome shotgun (WGS) entry which is preliminary data.</text>
</comment>
<evidence type="ECO:0000259" key="5">
    <source>
        <dbReference type="Pfam" id="PF13407"/>
    </source>
</evidence>
<feature type="domain" description="Periplasmic binding protein" evidence="5">
    <location>
        <begin position="47"/>
        <end position="302"/>
    </location>
</feature>
<keyword evidence="7" id="KW-1185">Reference proteome</keyword>
<accession>A0ABV1AKX3</accession>
<proteinExistence type="inferred from homology"/>
<evidence type="ECO:0000313" key="7">
    <source>
        <dbReference type="Proteomes" id="UP001446032"/>
    </source>
</evidence>
<feature type="signal peptide" evidence="4">
    <location>
        <begin position="1"/>
        <end position="25"/>
    </location>
</feature>
<name>A0ABV1AKX3_9FIRM</name>
<dbReference type="SUPFAM" id="SSF53822">
    <property type="entry name" value="Periplasmic binding protein-like I"/>
    <property type="match status" value="1"/>
</dbReference>
<reference evidence="6 7" key="1">
    <citation type="submission" date="2024-03" db="EMBL/GenBank/DDBJ databases">
        <title>Human intestinal bacterial collection.</title>
        <authorList>
            <person name="Pauvert C."/>
            <person name="Hitch T.C.A."/>
            <person name="Clavel T."/>
        </authorList>
    </citation>
    <scope>NUCLEOTIDE SEQUENCE [LARGE SCALE GENOMIC DNA]</scope>
    <source>
        <strain evidence="6 7">CLA-AA-H95</strain>
    </source>
</reference>
<dbReference type="InterPro" id="IPR028082">
    <property type="entry name" value="Peripla_BP_I"/>
</dbReference>
<dbReference type="InterPro" id="IPR025997">
    <property type="entry name" value="SBP_2_dom"/>
</dbReference>
<dbReference type="Gene3D" id="3.40.50.2300">
    <property type="match status" value="2"/>
</dbReference>
<keyword evidence="3 4" id="KW-0732">Signal</keyword>
<dbReference type="Pfam" id="PF13407">
    <property type="entry name" value="Peripla_BP_4"/>
    <property type="match status" value="1"/>
</dbReference>
<dbReference type="PANTHER" id="PTHR46847:SF1">
    <property type="entry name" value="D-ALLOSE-BINDING PERIPLASMIC PROTEIN-RELATED"/>
    <property type="match status" value="1"/>
</dbReference>
<dbReference type="RefSeq" id="WP_118251672.1">
    <property type="nucleotide sequence ID" value="NZ_JBBMEI010000031.1"/>
</dbReference>
<gene>
    <name evidence="6" type="ORF">WMO75_10815</name>
</gene>
<dbReference type="PANTHER" id="PTHR46847">
    <property type="entry name" value="D-ALLOSE-BINDING PERIPLASMIC PROTEIN-RELATED"/>
    <property type="match status" value="1"/>
</dbReference>
<dbReference type="EMBL" id="JBBMEI010000031">
    <property type="protein sequence ID" value="MEQ2358820.1"/>
    <property type="molecule type" value="Genomic_DNA"/>
</dbReference>
<sequence length="334" mass="35306">MKRKGFLAILTAMAMIGSMGVCVYAADDAASTEDVLADYTGKADYKIGFSQCTLASPFYVTMKEVAEDYAKQLGVDFVCVSADDDVTKQNNDINDMISSGIDALILNPINAEGVAPAIEACQKADIPVITVDRNVNDGNTAYVGRDNEEMGRLVGEALVEELGGKDKAEGKILEIQGTAGDTVMMARRDGFEAAIAEAPGLEVIQSAYCDYTRSKAVTAAQDLLQSNDGIVAVYGHNDDMSLGAAQVLEEKGIEGVKVTGVDGLMEAVMAIQDGKYSITTMNDPGSLLKVAMNTTLKVLNGEDYDEFVDAGTGVIDSSNVADYVDDSLAFAAMK</sequence>
<evidence type="ECO:0000256" key="1">
    <source>
        <dbReference type="ARBA" id="ARBA00004196"/>
    </source>
</evidence>
<evidence type="ECO:0000256" key="4">
    <source>
        <dbReference type="SAM" id="SignalP"/>
    </source>
</evidence>
<evidence type="ECO:0000313" key="6">
    <source>
        <dbReference type="EMBL" id="MEQ2358820.1"/>
    </source>
</evidence>
<evidence type="ECO:0000256" key="2">
    <source>
        <dbReference type="ARBA" id="ARBA00007639"/>
    </source>
</evidence>
<comment type="similarity">
    <text evidence="2">Belongs to the bacterial solute-binding protein 2 family.</text>
</comment>
<protein>
    <submittedName>
        <fullName evidence="6">Substrate-binding domain-containing protein</fullName>
    </submittedName>
</protein>
<evidence type="ECO:0000256" key="3">
    <source>
        <dbReference type="ARBA" id="ARBA00022729"/>
    </source>
</evidence>